<proteinExistence type="inferred from homology"/>
<evidence type="ECO:0000256" key="6">
    <source>
        <dbReference type="RuleBase" id="RU004057"/>
    </source>
</evidence>
<keyword evidence="6" id="KW-0813">Transport</keyword>
<keyword evidence="9" id="KW-0732">Signal</keyword>
<dbReference type="AlphaFoldDB" id="A0A1T4VS36"/>
<reference evidence="11 12" key="1">
    <citation type="submission" date="2017-02" db="EMBL/GenBank/DDBJ databases">
        <authorList>
            <person name="Peterson S.W."/>
        </authorList>
    </citation>
    <scope>NUCLEOTIDE SEQUENCE [LARGE SCALE GENOMIC DNA]</scope>
    <source>
        <strain evidence="11 12">DSM 18034</strain>
    </source>
</reference>
<evidence type="ECO:0000256" key="7">
    <source>
        <dbReference type="SAM" id="Coils"/>
    </source>
</evidence>
<feature type="transmembrane region" description="Helical" evidence="8">
    <location>
        <begin position="421"/>
        <end position="440"/>
    </location>
</feature>
<dbReference type="InterPro" id="IPR017270">
    <property type="entry name" value="MotA/TolQ/ExbB-rel"/>
</dbReference>
<evidence type="ECO:0000256" key="1">
    <source>
        <dbReference type="ARBA" id="ARBA00004651"/>
    </source>
</evidence>
<dbReference type="InterPro" id="IPR050790">
    <property type="entry name" value="ExbB/TolQ_transport"/>
</dbReference>
<comment type="similarity">
    <text evidence="6">Belongs to the exbB/tolQ family.</text>
</comment>
<dbReference type="EMBL" id="FUYA01000002">
    <property type="protein sequence ID" value="SKA67668.1"/>
    <property type="molecule type" value="Genomic_DNA"/>
</dbReference>
<keyword evidence="6" id="KW-0653">Protein transport</keyword>
<feature type="domain" description="MotA/TolQ/ExbB proton channel" evidence="10">
    <location>
        <begin position="351"/>
        <end position="452"/>
    </location>
</feature>
<feature type="transmembrane region" description="Helical" evidence="8">
    <location>
        <begin position="274"/>
        <end position="291"/>
    </location>
</feature>
<name>A0A1T4VS36_9BACT</name>
<keyword evidence="7" id="KW-0175">Coiled coil</keyword>
<protein>
    <submittedName>
        <fullName evidence="11">Outer membrane transport energization protein ExbB</fullName>
    </submittedName>
</protein>
<evidence type="ECO:0000313" key="11">
    <source>
        <dbReference type="EMBL" id="SKA67668.1"/>
    </source>
</evidence>
<evidence type="ECO:0000313" key="12">
    <source>
        <dbReference type="Proteomes" id="UP000189733"/>
    </source>
</evidence>
<dbReference type="PANTHER" id="PTHR30625">
    <property type="entry name" value="PROTEIN TOLQ"/>
    <property type="match status" value="1"/>
</dbReference>
<dbReference type="InterPro" id="IPR002898">
    <property type="entry name" value="MotA_ExbB_proton_chnl"/>
</dbReference>
<dbReference type="Proteomes" id="UP000189733">
    <property type="component" value="Unassembled WGS sequence"/>
</dbReference>
<dbReference type="GO" id="GO:0005886">
    <property type="term" value="C:plasma membrane"/>
    <property type="evidence" value="ECO:0007669"/>
    <property type="project" value="UniProtKB-SubCell"/>
</dbReference>
<evidence type="ECO:0000256" key="9">
    <source>
        <dbReference type="SAM" id="SignalP"/>
    </source>
</evidence>
<keyword evidence="4 8" id="KW-1133">Transmembrane helix</keyword>
<organism evidence="11 12">
    <name type="scientific">Desulfobaculum bizertense DSM 18034</name>
    <dbReference type="NCBI Taxonomy" id="1121442"/>
    <lineage>
        <taxon>Bacteria</taxon>
        <taxon>Pseudomonadati</taxon>
        <taxon>Thermodesulfobacteriota</taxon>
        <taxon>Desulfovibrionia</taxon>
        <taxon>Desulfovibrionales</taxon>
        <taxon>Desulfovibrionaceae</taxon>
        <taxon>Desulfobaculum</taxon>
    </lineage>
</organism>
<feature type="signal peptide" evidence="9">
    <location>
        <begin position="1"/>
        <end position="20"/>
    </location>
</feature>
<accession>A0A1T4VS36</accession>
<dbReference type="PIRSF" id="PIRSF037714">
    <property type="entry name" value="TolR"/>
    <property type="match status" value="1"/>
</dbReference>
<keyword evidence="3 8" id="KW-0812">Transmembrane</keyword>
<evidence type="ECO:0000259" key="10">
    <source>
        <dbReference type="Pfam" id="PF01618"/>
    </source>
</evidence>
<dbReference type="OrthoDB" id="4045at2"/>
<keyword evidence="5 8" id="KW-0472">Membrane</keyword>
<feature type="coiled-coil region" evidence="7">
    <location>
        <begin position="53"/>
        <end position="85"/>
    </location>
</feature>
<keyword evidence="12" id="KW-1185">Reference proteome</keyword>
<dbReference type="RefSeq" id="WP_078684171.1">
    <property type="nucleotide sequence ID" value="NZ_FUYA01000002.1"/>
</dbReference>
<comment type="subcellular location">
    <subcellularLocation>
        <location evidence="1">Cell membrane</location>
        <topology evidence="1">Multi-pass membrane protein</topology>
    </subcellularLocation>
    <subcellularLocation>
        <location evidence="6">Membrane</location>
        <topology evidence="6">Multi-pass membrane protein</topology>
    </subcellularLocation>
</comment>
<gene>
    <name evidence="11" type="ORF">SAMN02745702_00868</name>
</gene>
<dbReference type="Pfam" id="PF01618">
    <property type="entry name" value="MotA_ExbB"/>
    <property type="match status" value="1"/>
</dbReference>
<evidence type="ECO:0000256" key="5">
    <source>
        <dbReference type="ARBA" id="ARBA00023136"/>
    </source>
</evidence>
<dbReference type="PANTHER" id="PTHR30625:SF11">
    <property type="entry name" value="MOTA_TOLQ_EXBB PROTON CHANNEL DOMAIN-CONTAINING PROTEIN"/>
    <property type="match status" value="1"/>
</dbReference>
<evidence type="ECO:0000256" key="4">
    <source>
        <dbReference type="ARBA" id="ARBA00022989"/>
    </source>
</evidence>
<evidence type="ECO:0000256" key="2">
    <source>
        <dbReference type="ARBA" id="ARBA00022475"/>
    </source>
</evidence>
<feature type="transmembrane region" description="Helical" evidence="8">
    <location>
        <begin position="377"/>
        <end position="401"/>
    </location>
</feature>
<evidence type="ECO:0000256" key="8">
    <source>
        <dbReference type="SAM" id="Phobius"/>
    </source>
</evidence>
<dbReference type="GO" id="GO:0017038">
    <property type="term" value="P:protein import"/>
    <property type="evidence" value="ECO:0007669"/>
    <property type="project" value="TreeGrafter"/>
</dbReference>
<keyword evidence="2" id="KW-1003">Cell membrane</keyword>
<feature type="chain" id="PRO_5012301266" evidence="9">
    <location>
        <begin position="21"/>
        <end position="469"/>
    </location>
</feature>
<sequence length="469" mass="50608">MKKLILCLCTLCFLSSSVFAADAQKADGKAWSNTLNSVKKLRTETQSDALLTRKAIQQQRAELRKERAEMRAERARRKAHHAKLMAQFEELTAQELTLRKQLESRKAEMDLLSGSVRGAARQLKERALMSPATAENPEQLVALSALLDSGHFPGLSGIQSLSRMSFAAMASSGEVTKRKGMWIGEDGSEHNGTILRLGTLTAGFVSSDGAGFLRPAAGGMLEAVSGDLNGSVGALKDFVQGKRIDAPVDFSGGEVFKRFEKKSSFALALENGGFLVWPILLAGLIGLGIAAERFWTLWRIRMCPECKMEKAFVWAGRGNRDKCASCLGTKGSTPTCRVLSHVILHSGGTLVSMEKGLQEAILQELPLLERYLPTMNILAAVAPLLGLLGTVTGMINTFQVITVFGAGDPRLMSGGISEALITTQLGLAVAVPLTLMHHFLERKVDRIVADMEEKGTTLVARLVAAGGRE</sequence>
<evidence type="ECO:0000256" key="3">
    <source>
        <dbReference type="ARBA" id="ARBA00022692"/>
    </source>
</evidence>
<dbReference type="STRING" id="1121442.SAMN02745702_00868"/>